<dbReference type="Pfam" id="PF14310">
    <property type="entry name" value="Fn3-like"/>
    <property type="match status" value="1"/>
</dbReference>
<dbReference type="eggNOG" id="COG1472">
    <property type="taxonomic scope" value="Bacteria"/>
</dbReference>
<reference evidence="4 5" key="1">
    <citation type="submission" date="2013-04" db="EMBL/GenBank/DDBJ databases">
        <title>Hyphomonas sp. T24B3 Genome Sequencing.</title>
        <authorList>
            <person name="Lai Q."/>
            <person name="Shao Z."/>
        </authorList>
    </citation>
    <scope>NUCLEOTIDE SEQUENCE [LARGE SCALE GENOMIC DNA]</scope>
    <source>
        <strain evidence="4 5">T24B3</strain>
    </source>
</reference>
<dbReference type="SMART" id="SM01217">
    <property type="entry name" value="Fn3_like"/>
    <property type="match status" value="1"/>
</dbReference>
<dbReference type="Gene3D" id="3.40.50.1700">
    <property type="entry name" value="Glycoside hydrolase family 3 C-terminal domain"/>
    <property type="match status" value="1"/>
</dbReference>
<dbReference type="InterPro" id="IPR050288">
    <property type="entry name" value="Cellulose_deg_GH3"/>
</dbReference>
<dbReference type="InterPro" id="IPR017853">
    <property type="entry name" value="GH"/>
</dbReference>
<evidence type="ECO:0000256" key="2">
    <source>
        <dbReference type="ARBA" id="ARBA00022801"/>
    </source>
</evidence>
<dbReference type="Proteomes" id="UP000249123">
    <property type="component" value="Unassembled WGS sequence"/>
</dbReference>
<evidence type="ECO:0000313" key="5">
    <source>
        <dbReference type="Proteomes" id="UP000249123"/>
    </source>
</evidence>
<comment type="caution">
    <text evidence="4">The sequence shown here is derived from an EMBL/GenBank/DDBJ whole genome shotgun (WGS) entry which is preliminary data.</text>
</comment>
<dbReference type="GO" id="GO:0004553">
    <property type="term" value="F:hydrolase activity, hydrolyzing O-glycosyl compounds"/>
    <property type="evidence" value="ECO:0007669"/>
    <property type="project" value="InterPro"/>
</dbReference>
<dbReference type="Gene3D" id="3.20.20.300">
    <property type="entry name" value="Glycoside hydrolase, family 3, N-terminal domain"/>
    <property type="match status" value="1"/>
</dbReference>
<dbReference type="InterPro" id="IPR026891">
    <property type="entry name" value="Fn3-like"/>
</dbReference>
<dbReference type="STRING" id="1280941.HY2_16580"/>
<dbReference type="PANTHER" id="PTHR42715">
    <property type="entry name" value="BETA-GLUCOSIDASE"/>
    <property type="match status" value="1"/>
</dbReference>
<dbReference type="EMBL" id="AWFB01000058">
    <property type="protein sequence ID" value="RAN31237.1"/>
    <property type="molecule type" value="Genomic_DNA"/>
</dbReference>
<feature type="domain" description="Fibronectin type III-like" evidence="3">
    <location>
        <begin position="650"/>
        <end position="715"/>
    </location>
</feature>
<dbReference type="PANTHER" id="PTHR42715:SF10">
    <property type="entry name" value="BETA-GLUCOSIDASE"/>
    <property type="match status" value="1"/>
</dbReference>
<dbReference type="AlphaFoldDB" id="A0A062TVF1"/>
<keyword evidence="2" id="KW-0378">Hydrolase</keyword>
<sequence>MTTFKRLALASAATFVLGACATAQSTPDFPLERAKKTSAQMVGEERVQLTWGIMPLAIGDGTEIPEDAIPGAGYISGIPRLGVPALKETDASLGVSYVGGLRGDYSTALPSGMAQGATFNTDLIEIGGATIGREAHSKGFNVLLAGGMNLIRDPRGGRTFEYLGEDPLHSGLMAAASVRGIQSEHVISTLKHFALNDQETGRHFVDIKIDDDSARESDLLAFQIAIEKGQPGSIMCAYNKVNEDYACGNNYLLNSVLKEDWGYKGWVMSDWGAVHGLEDALNGLDQQSGSQLDKDLFFHDKLLQAAETDPAYDERLTDMNERVLWGIYSVGVDANPPVIRDIDFDKNAHTAQKVAEEGIVLLKNDNGTLPLTGDETRIAVIGGYADSGVLSGGGSSNAQTEGGPALALPLGGDGPFAMFMTESYHRSAPLKALKTKAPETTFSYRRGDYIANAVETAKNSDVAIIFATQWMTEGIDVASLALPRGQDELISAIAKANPNTIVVLETGGPVDMPWIDEVAGVVEAWYPGMRGAEAIANILYGDVNPSGRLPVTFPKSEDQLPRPMLDGFDMDIPSFAPHSDTIPLEVDYSIEGSDIGYRWFAKKRIEPLFPFGYGLSYTSFAQNDLSISGDATKLSASLSVTNTGDRAGMVTPQVYLVSVNGETKQRLVGFSKVDLAAGQSQQVNLVIDPRILAEWENDGWSLAAGDYSFAIGNNAADLKTPVTVFLHARQWTD</sequence>
<dbReference type="InterPro" id="IPR001764">
    <property type="entry name" value="Glyco_hydro_3_N"/>
</dbReference>
<dbReference type="PROSITE" id="PS51257">
    <property type="entry name" value="PROKAR_LIPOPROTEIN"/>
    <property type="match status" value="1"/>
</dbReference>
<dbReference type="InterPro" id="IPR013783">
    <property type="entry name" value="Ig-like_fold"/>
</dbReference>
<dbReference type="PRINTS" id="PR00133">
    <property type="entry name" value="GLHYDRLASE3"/>
</dbReference>
<organism evidence="4 5">
    <name type="scientific">Hyphomonas pacifica</name>
    <dbReference type="NCBI Taxonomy" id="1280941"/>
    <lineage>
        <taxon>Bacteria</taxon>
        <taxon>Pseudomonadati</taxon>
        <taxon>Pseudomonadota</taxon>
        <taxon>Alphaproteobacteria</taxon>
        <taxon>Hyphomonadales</taxon>
        <taxon>Hyphomonadaceae</taxon>
        <taxon>Hyphomonas</taxon>
    </lineage>
</organism>
<proteinExistence type="inferred from homology"/>
<dbReference type="OrthoDB" id="9781691at2"/>
<dbReference type="InterPro" id="IPR002772">
    <property type="entry name" value="Glyco_hydro_3_C"/>
</dbReference>
<comment type="similarity">
    <text evidence="1">Belongs to the glycosyl hydrolase 3 family.</text>
</comment>
<accession>A0A062TVF1</accession>
<dbReference type="SUPFAM" id="SSF51445">
    <property type="entry name" value="(Trans)glycosidases"/>
    <property type="match status" value="1"/>
</dbReference>
<dbReference type="Pfam" id="PF00933">
    <property type="entry name" value="Glyco_hydro_3"/>
    <property type="match status" value="1"/>
</dbReference>
<dbReference type="InterPro" id="IPR036962">
    <property type="entry name" value="Glyco_hydro_3_N_sf"/>
</dbReference>
<dbReference type="RefSeq" id="WP_034828888.1">
    <property type="nucleotide sequence ID" value="NZ_AWFA01000058.1"/>
</dbReference>
<dbReference type="GO" id="GO:0005975">
    <property type="term" value="P:carbohydrate metabolic process"/>
    <property type="evidence" value="ECO:0007669"/>
    <property type="project" value="InterPro"/>
</dbReference>
<evidence type="ECO:0000259" key="3">
    <source>
        <dbReference type="SMART" id="SM01217"/>
    </source>
</evidence>
<dbReference type="InterPro" id="IPR036881">
    <property type="entry name" value="Glyco_hydro_3_C_sf"/>
</dbReference>
<dbReference type="Pfam" id="PF01915">
    <property type="entry name" value="Glyco_hydro_3_C"/>
    <property type="match status" value="1"/>
</dbReference>
<gene>
    <name evidence="4" type="ORF">HY3_16955</name>
</gene>
<evidence type="ECO:0000313" key="4">
    <source>
        <dbReference type="EMBL" id="RAN31237.1"/>
    </source>
</evidence>
<keyword evidence="5" id="KW-1185">Reference proteome</keyword>
<evidence type="ECO:0000256" key="1">
    <source>
        <dbReference type="ARBA" id="ARBA00005336"/>
    </source>
</evidence>
<dbReference type="Gene3D" id="2.60.40.10">
    <property type="entry name" value="Immunoglobulins"/>
    <property type="match status" value="1"/>
</dbReference>
<name>A0A062TVF1_9PROT</name>
<dbReference type="SUPFAM" id="SSF52279">
    <property type="entry name" value="Beta-D-glucan exohydrolase, C-terminal domain"/>
    <property type="match status" value="1"/>
</dbReference>
<protein>
    <recommendedName>
        <fullName evidence="3">Fibronectin type III-like domain-containing protein</fullName>
    </recommendedName>
</protein>